<dbReference type="GO" id="GO:0016779">
    <property type="term" value="F:nucleotidyltransferase activity"/>
    <property type="evidence" value="ECO:0007669"/>
    <property type="project" value="UniProtKB-KW"/>
</dbReference>
<reference evidence="4 5" key="2">
    <citation type="submission" date="2020-02" db="EMBL/GenBank/DDBJ databases">
        <title>Erythrobacter dongmakensis sp. nov., isolated from a tidal mudflat.</title>
        <authorList>
            <person name="Kim I.S."/>
        </authorList>
    </citation>
    <scope>NUCLEOTIDE SEQUENCE [LARGE SCALE GENOMIC DNA]</scope>
    <source>
        <strain evidence="4 5">GH3-10</strain>
    </source>
</reference>
<proteinExistence type="predicted"/>
<evidence type="ECO:0000256" key="1">
    <source>
        <dbReference type="ARBA" id="ARBA00022679"/>
    </source>
</evidence>
<evidence type="ECO:0000313" key="5">
    <source>
        <dbReference type="Proteomes" id="UP000461409"/>
    </source>
</evidence>
<protein>
    <submittedName>
        <fullName evidence="4">NTP transferase domain-containing protein</fullName>
    </submittedName>
</protein>
<keyword evidence="1 4" id="KW-0808">Transferase</keyword>
<gene>
    <name evidence="4" type="ORF">GRF63_07890</name>
</gene>
<name>A0A844XEB9_9SPHN</name>
<sequence>MGSHGARSCASRAGACCTLVRCQCAGRYPCKTRRGSGVSKLASDTAMVLAAGMGKRMRPLTATQPKPMVRVAGKPLVDHALDKLAEAGVGRAVVNVHYLADSLEAHLQGRTAPQVIFSDEREQLLETGGGIVKAEGQLPDPFFCLNSDNIWLDGPVNAFADLSTFWDADKMDALLLLVTHKAAHNFNGKGDFHMDANGLLRRRASGRIAPYIFTGIQLISKRLMRDAPEGAFSTNVLWTRAMEEDRLYGMAFTGQWFEVGTPQAIKPTEEALSVGSHQG</sequence>
<dbReference type="InterPro" id="IPR005835">
    <property type="entry name" value="NTP_transferase_dom"/>
</dbReference>
<dbReference type="Proteomes" id="UP000461409">
    <property type="component" value="Unassembled WGS sequence"/>
</dbReference>
<reference evidence="4 5" key="1">
    <citation type="submission" date="2019-12" db="EMBL/GenBank/DDBJ databases">
        <authorList>
            <person name="Lee S.D."/>
        </authorList>
    </citation>
    <scope>NUCLEOTIDE SEQUENCE [LARGE SCALE GENOMIC DNA]</scope>
    <source>
        <strain evidence="4 5">GH3-10</strain>
    </source>
</reference>
<dbReference type="InterPro" id="IPR050065">
    <property type="entry name" value="GlmU-like"/>
</dbReference>
<evidence type="ECO:0000256" key="2">
    <source>
        <dbReference type="ARBA" id="ARBA00022695"/>
    </source>
</evidence>
<dbReference type="PANTHER" id="PTHR43584:SF8">
    <property type="entry name" value="N-ACETYLMURAMATE ALPHA-1-PHOSPHATE URIDYLYLTRANSFERASE"/>
    <property type="match status" value="1"/>
</dbReference>
<evidence type="ECO:0000313" key="4">
    <source>
        <dbReference type="EMBL" id="MWV27825.1"/>
    </source>
</evidence>
<accession>A0A844XEB9</accession>
<evidence type="ECO:0000259" key="3">
    <source>
        <dbReference type="Pfam" id="PF00483"/>
    </source>
</evidence>
<dbReference type="EMBL" id="WUBR01000002">
    <property type="protein sequence ID" value="MWV27825.1"/>
    <property type="molecule type" value="Genomic_DNA"/>
</dbReference>
<dbReference type="InterPro" id="IPR029044">
    <property type="entry name" value="Nucleotide-diphossugar_trans"/>
</dbReference>
<keyword evidence="2" id="KW-0548">Nucleotidyltransferase</keyword>
<dbReference type="Gene3D" id="3.90.550.10">
    <property type="entry name" value="Spore Coat Polysaccharide Biosynthesis Protein SpsA, Chain A"/>
    <property type="match status" value="1"/>
</dbReference>
<dbReference type="PANTHER" id="PTHR43584">
    <property type="entry name" value="NUCLEOTIDYL TRANSFERASE"/>
    <property type="match status" value="1"/>
</dbReference>
<dbReference type="AlphaFoldDB" id="A0A844XEB9"/>
<dbReference type="CDD" id="cd06422">
    <property type="entry name" value="NTP_transferase_like_1"/>
    <property type="match status" value="1"/>
</dbReference>
<comment type="caution">
    <text evidence="4">The sequence shown here is derived from an EMBL/GenBank/DDBJ whole genome shotgun (WGS) entry which is preliminary data.</text>
</comment>
<dbReference type="SUPFAM" id="SSF53448">
    <property type="entry name" value="Nucleotide-diphospho-sugar transferases"/>
    <property type="match status" value="1"/>
</dbReference>
<keyword evidence="5" id="KW-1185">Reference proteome</keyword>
<organism evidence="4 5">
    <name type="scientific">Aurantiacibacter rhizosphaerae</name>
    <dbReference type="NCBI Taxonomy" id="2691582"/>
    <lineage>
        <taxon>Bacteria</taxon>
        <taxon>Pseudomonadati</taxon>
        <taxon>Pseudomonadota</taxon>
        <taxon>Alphaproteobacteria</taxon>
        <taxon>Sphingomonadales</taxon>
        <taxon>Erythrobacteraceae</taxon>
        <taxon>Aurantiacibacter</taxon>
    </lineage>
</organism>
<dbReference type="Pfam" id="PF00483">
    <property type="entry name" value="NTP_transferase"/>
    <property type="match status" value="1"/>
</dbReference>
<feature type="domain" description="Nucleotidyl transferase" evidence="3">
    <location>
        <begin position="46"/>
        <end position="180"/>
    </location>
</feature>